<feature type="transmembrane region" description="Helical" evidence="12">
    <location>
        <begin position="279"/>
        <end position="299"/>
    </location>
</feature>
<evidence type="ECO:0000256" key="7">
    <source>
        <dbReference type="ARBA" id="ARBA00022989"/>
    </source>
</evidence>
<evidence type="ECO:0000256" key="1">
    <source>
        <dbReference type="ARBA" id="ARBA00004651"/>
    </source>
</evidence>
<comment type="subcellular location">
    <subcellularLocation>
        <location evidence="1">Cell membrane</location>
        <topology evidence="1">Multi-pass membrane protein</topology>
    </subcellularLocation>
</comment>
<evidence type="ECO:0000256" key="4">
    <source>
        <dbReference type="ARBA" id="ARBA00022475"/>
    </source>
</evidence>
<reference evidence="13" key="1">
    <citation type="submission" date="2019-08" db="EMBL/GenBank/DDBJ databases">
        <authorList>
            <person name="Kucharzyk K."/>
            <person name="Murdoch R.W."/>
            <person name="Higgins S."/>
            <person name="Loffler F."/>
        </authorList>
    </citation>
    <scope>NUCLEOTIDE SEQUENCE</scope>
</reference>
<dbReference type="SUPFAM" id="SSF144083">
    <property type="entry name" value="Magnesium transport protein CorA, transmembrane region"/>
    <property type="match status" value="1"/>
</dbReference>
<keyword evidence="7 12" id="KW-1133">Transmembrane helix</keyword>
<dbReference type="Gene3D" id="3.30.460.20">
    <property type="entry name" value="CorA soluble domain-like"/>
    <property type="match status" value="1"/>
</dbReference>
<dbReference type="Gene3D" id="1.20.58.340">
    <property type="entry name" value="Magnesium transport protein CorA, transmembrane region"/>
    <property type="match status" value="2"/>
</dbReference>
<keyword evidence="4" id="KW-1003">Cell membrane</keyword>
<dbReference type="EMBL" id="VSSQ01000309">
    <property type="protein sequence ID" value="MPL90615.1"/>
    <property type="molecule type" value="Genomic_DNA"/>
</dbReference>
<comment type="caution">
    <text evidence="13">The sequence shown here is derived from an EMBL/GenBank/DDBJ whole genome shotgun (WGS) entry which is preliminary data.</text>
</comment>
<dbReference type="CDD" id="cd12822">
    <property type="entry name" value="TmCorA-like"/>
    <property type="match status" value="1"/>
</dbReference>
<dbReference type="InterPro" id="IPR002523">
    <property type="entry name" value="MgTranspt_CorA/ZnTranspt_ZntB"/>
</dbReference>
<comment type="function">
    <text evidence="11">Mediates influx of magnesium ions. Alternates between open and closed states. Activated by low cytoplasmic Mg(2+) levels. Inactive when cytoplasmic Mg(2+) levels are high.</text>
</comment>
<dbReference type="GO" id="GO:0050897">
    <property type="term" value="F:cobalt ion binding"/>
    <property type="evidence" value="ECO:0007669"/>
    <property type="project" value="TreeGrafter"/>
</dbReference>
<evidence type="ECO:0000256" key="2">
    <source>
        <dbReference type="ARBA" id="ARBA00009765"/>
    </source>
</evidence>
<dbReference type="GO" id="GO:0005886">
    <property type="term" value="C:plasma membrane"/>
    <property type="evidence" value="ECO:0007669"/>
    <property type="project" value="UniProtKB-SubCell"/>
</dbReference>
<dbReference type="Pfam" id="PF01544">
    <property type="entry name" value="CorA"/>
    <property type="match status" value="1"/>
</dbReference>
<evidence type="ECO:0000256" key="3">
    <source>
        <dbReference type="ARBA" id="ARBA00022448"/>
    </source>
</evidence>
<gene>
    <name evidence="13" type="primary">corA_11</name>
    <name evidence="13" type="ORF">SDC9_36669</name>
</gene>
<keyword evidence="9 12" id="KW-0472">Membrane</keyword>
<dbReference type="GO" id="GO:0015095">
    <property type="term" value="F:magnesium ion transmembrane transporter activity"/>
    <property type="evidence" value="ECO:0007669"/>
    <property type="project" value="TreeGrafter"/>
</dbReference>
<evidence type="ECO:0000256" key="5">
    <source>
        <dbReference type="ARBA" id="ARBA00022692"/>
    </source>
</evidence>
<dbReference type="GO" id="GO:0015087">
    <property type="term" value="F:cobalt ion transmembrane transporter activity"/>
    <property type="evidence" value="ECO:0007669"/>
    <property type="project" value="TreeGrafter"/>
</dbReference>
<name>A0A644VHC5_9ZZZZ</name>
<dbReference type="SUPFAM" id="SSF143865">
    <property type="entry name" value="CorA soluble domain-like"/>
    <property type="match status" value="1"/>
</dbReference>
<keyword evidence="6" id="KW-0460">Magnesium</keyword>
<sequence>MIETINFENVKWLHILNPSEDDFDFLLKEYEFHPLDIEDCRSVNQRPKIDEYDDYYFLILHFPFFDKANKFVRVKEVKIFWGKDYIVTIGRSHWVVKNLFKDLQKKHELGSEELSDIVQSSDSLLYNILDRLMVETYTLILRIGTEVDGINYDIFSKKSEKVIEQLSITRKNIISLNTTFKPQVRVFHKFESGGIKGYEEDMEDYWGNILDQYQKMFDLVEDYGELIEGLSHTFDSLQTNKTNEIMRILTFISTIMLPLSVISGIYGMNVNLPFMQEGWVFGVIIAVMLIVVVGFIFYFKKKRWL</sequence>
<dbReference type="GO" id="GO:0000287">
    <property type="term" value="F:magnesium ion binding"/>
    <property type="evidence" value="ECO:0007669"/>
    <property type="project" value="TreeGrafter"/>
</dbReference>
<dbReference type="PANTHER" id="PTHR46494">
    <property type="entry name" value="CORA FAMILY METAL ION TRANSPORTER (EUROFUNG)"/>
    <property type="match status" value="1"/>
</dbReference>
<keyword evidence="8" id="KW-0406">Ion transport</keyword>
<proteinExistence type="inferred from homology"/>
<dbReference type="FunFam" id="1.20.58.340:FF:000004">
    <property type="entry name" value="Magnesium transport protein CorA"/>
    <property type="match status" value="1"/>
</dbReference>
<feature type="transmembrane region" description="Helical" evidence="12">
    <location>
        <begin position="248"/>
        <end position="267"/>
    </location>
</feature>
<comment type="catalytic activity">
    <reaction evidence="10">
        <text>Mg(2+)(in) = Mg(2+)(out)</text>
        <dbReference type="Rhea" id="RHEA:29827"/>
        <dbReference type="ChEBI" id="CHEBI:18420"/>
    </reaction>
</comment>
<evidence type="ECO:0000313" key="13">
    <source>
        <dbReference type="EMBL" id="MPL90615.1"/>
    </source>
</evidence>
<comment type="similarity">
    <text evidence="2">Belongs to the CorA metal ion transporter (MIT) (TC 1.A.35) family.</text>
</comment>
<dbReference type="AlphaFoldDB" id="A0A644VHC5"/>
<dbReference type="InterPro" id="IPR045861">
    <property type="entry name" value="CorA_cytoplasmic_dom"/>
</dbReference>
<evidence type="ECO:0000256" key="6">
    <source>
        <dbReference type="ARBA" id="ARBA00022842"/>
    </source>
</evidence>
<organism evidence="13">
    <name type="scientific">bioreactor metagenome</name>
    <dbReference type="NCBI Taxonomy" id="1076179"/>
    <lineage>
        <taxon>unclassified sequences</taxon>
        <taxon>metagenomes</taxon>
        <taxon>ecological metagenomes</taxon>
    </lineage>
</organism>
<accession>A0A644VHC5</accession>
<evidence type="ECO:0000256" key="9">
    <source>
        <dbReference type="ARBA" id="ARBA00023136"/>
    </source>
</evidence>
<evidence type="ECO:0000256" key="12">
    <source>
        <dbReference type="SAM" id="Phobius"/>
    </source>
</evidence>
<evidence type="ECO:0000256" key="8">
    <source>
        <dbReference type="ARBA" id="ARBA00023065"/>
    </source>
</evidence>
<keyword evidence="5 12" id="KW-0812">Transmembrane</keyword>
<keyword evidence="3" id="KW-0813">Transport</keyword>
<evidence type="ECO:0000256" key="10">
    <source>
        <dbReference type="ARBA" id="ARBA00034269"/>
    </source>
</evidence>
<dbReference type="InterPro" id="IPR045863">
    <property type="entry name" value="CorA_TM1_TM2"/>
</dbReference>
<protein>
    <submittedName>
        <fullName evidence="13">Cobalt/magnesium transport protein CorA</fullName>
    </submittedName>
</protein>
<evidence type="ECO:0000256" key="11">
    <source>
        <dbReference type="ARBA" id="ARBA00045497"/>
    </source>
</evidence>
<dbReference type="PANTHER" id="PTHR46494:SF1">
    <property type="entry name" value="CORA FAMILY METAL ION TRANSPORTER (EUROFUNG)"/>
    <property type="match status" value="1"/>
</dbReference>